<sequence length="977" mass="108771">MSVSQDFPLYDVAVLGCGPIGATLAGLLNRRGLSVLVIEKTTTVYPQPRAVGFDHDAMRLFQRIGVAEKLIPHIDSFRDTEYTGVDGQLIQILRREQQPFALTWEPNYTCDQPGVETVLRDHLRDAANVDLRFGHEVTAISQDSAHVRIDTRSASGDVMSWSARYAVGCDGAWSPTRESLGLKLETYDYDVSWMVVDVKVDDAYLHVLPDSNRQYCEPARPCSYIVCPGNHRRWEFMVLEGEDRETLLSEPYLWSLLGRWLKPGQAEILRAAPYQFHALVATEWHKARVFIAGDSAHQTPPFLGQGMCQGLRDAGNLEWKLAAVLRDQASSALLDSYVEERRPNVIETTLIAKERGRLISERDEASARVRDAELLRSGTPVTLVRQDMIPPLVGGCIEHDAPLAGRVFPQPRVTDAGGRAMLLDESCEGQFHIVFSALADGSSIRELGDAARALDIVSIAVASLSELDGARDNAGSDTGARATPNTTVAHVVESGTLVRAFLERHGCIGAIVRPDHYVFAGFRDVDEGRAMLASLKDRLAGTHEARSQVPSQVRAEAQRAEPFRAYLRASDDPKVEGIEQHDAYSWADRCLANPRSGPMFAAWRARLVDETFKGITSDGMIVEGLYTMRDESAPVDRMRIAVAALLRLVSPAEHDAVMHAIDDRARHAWMNPEVYMNRFGLRLDEIDASKRDAILDVLRASLSARGYEKARNLMRVNAFLGALTRAPRIMNEYSYNFNLFGTPSSDEPWGWNFYGHHLCLNCTVVGRQMVFTPLFMGAEPNVIDAGPDIGVAELNEEEVVGLELMRALPDDVRAKAQVYALKRDPSMPDGRVAIGDELLLSGAFQDNRVIPYEGVEVKHFPADCRDLLLELIGIYHAYLPSGPFEARMDEIRRHLDSTHFCWIGGYGDTDPFYYRIQSPVLIIEFDHHAGVFLSNTEPEKFHIHTLVRTPNGNDYGMALVKACCEASRFKLAGVERE</sequence>
<dbReference type="PRINTS" id="PR00420">
    <property type="entry name" value="RNGMNOXGNASE"/>
</dbReference>
<dbReference type="NCBIfam" id="NF004829">
    <property type="entry name" value="PRK06183.1-3"/>
    <property type="match status" value="1"/>
</dbReference>
<proteinExistence type="predicted"/>
<comment type="caution">
    <text evidence="2">The sequence shown here is derived from an EMBL/GenBank/DDBJ whole genome shotgun (WGS) entry which is preliminary data.</text>
</comment>
<dbReference type="PANTHER" id="PTHR37489">
    <property type="entry name" value="DUF3500 DOMAIN-CONTAINING PROTEIN"/>
    <property type="match status" value="1"/>
</dbReference>
<reference evidence="2 3" key="1">
    <citation type="submission" date="2018-10" db="EMBL/GenBank/DDBJ databases">
        <title>Robbsia sp. DHC34, isolated from soil.</title>
        <authorList>
            <person name="Gao Z.-H."/>
            <person name="Qiu L.-H."/>
        </authorList>
    </citation>
    <scope>NUCLEOTIDE SEQUENCE [LARGE SCALE GENOMIC DNA]</scope>
    <source>
        <strain evidence="2 3">DHC34</strain>
    </source>
</reference>
<dbReference type="GO" id="GO:0071949">
    <property type="term" value="F:FAD binding"/>
    <property type="evidence" value="ECO:0007669"/>
    <property type="project" value="InterPro"/>
</dbReference>
<dbReference type="PANTHER" id="PTHR37489:SF1">
    <property type="entry name" value="DUF3500 DOMAIN-CONTAINING PROTEIN"/>
    <property type="match status" value="1"/>
</dbReference>
<dbReference type="AlphaFoldDB" id="A0A494XZN0"/>
<dbReference type="Gene3D" id="3.30.9.10">
    <property type="entry name" value="D-Amino Acid Oxidase, subunit A, domain 2"/>
    <property type="match status" value="1"/>
</dbReference>
<name>A0A494XZN0_9BURK</name>
<dbReference type="InterPro" id="IPR002938">
    <property type="entry name" value="FAD-bd"/>
</dbReference>
<evidence type="ECO:0000259" key="1">
    <source>
        <dbReference type="Pfam" id="PF01494"/>
    </source>
</evidence>
<gene>
    <name evidence="2" type="ORF">D7S86_14925</name>
</gene>
<protein>
    <submittedName>
        <fullName evidence="2">Bifunctional 3-(3-hydroxy-phenyl)propionate/3-hydroxycinnamic acid hydroxylase</fullName>
    </submittedName>
</protein>
<dbReference type="Gene3D" id="3.50.50.60">
    <property type="entry name" value="FAD/NAD(P)-binding domain"/>
    <property type="match status" value="1"/>
</dbReference>
<organism evidence="2 3">
    <name type="scientific">Pararobbsia silviterrae</name>
    <dbReference type="NCBI Taxonomy" id="1792498"/>
    <lineage>
        <taxon>Bacteria</taxon>
        <taxon>Pseudomonadati</taxon>
        <taxon>Pseudomonadota</taxon>
        <taxon>Betaproteobacteria</taxon>
        <taxon>Burkholderiales</taxon>
        <taxon>Burkholderiaceae</taxon>
        <taxon>Pararobbsia</taxon>
    </lineage>
</organism>
<dbReference type="SUPFAM" id="SSF51905">
    <property type="entry name" value="FAD/NAD(P)-binding domain"/>
    <property type="match status" value="1"/>
</dbReference>
<dbReference type="EMBL" id="RBZU01000006">
    <property type="protein sequence ID" value="RKP53571.1"/>
    <property type="molecule type" value="Genomic_DNA"/>
</dbReference>
<feature type="domain" description="FAD-binding" evidence="1">
    <location>
        <begin position="10"/>
        <end position="345"/>
    </location>
</feature>
<dbReference type="Pfam" id="PF12006">
    <property type="entry name" value="DUF3500"/>
    <property type="match status" value="1"/>
</dbReference>
<dbReference type="Pfam" id="PF01494">
    <property type="entry name" value="FAD_binding_3"/>
    <property type="match status" value="1"/>
</dbReference>
<accession>A0A494XZN0</accession>
<dbReference type="Proteomes" id="UP000270342">
    <property type="component" value="Unassembled WGS sequence"/>
</dbReference>
<keyword evidence="3" id="KW-1185">Reference proteome</keyword>
<evidence type="ECO:0000313" key="3">
    <source>
        <dbReference type="Proteomes" id="UP000270342"/>
    </source>
</evidence>
<dbReference type="RefSeq" id="WP_121087646.1">
    <property type="nucleotide sequence ID" value="NZ_RBZU01000006.1"/>
</dbReference>
<dbReference type="InterPro" id="IPR036188">
    <property type="entry name" value="FAD/NAD-bd_sf"/>
</dbReference>
<dbReference type="InterPro" id="IPR021889">
    <property type="entry name" value="DUF3500"/>
</dbReference>
<evidence type="ECO:0000313" key="2">
    <source>
        <dbReference type="EMBL" id="RKP53571.1"/>
    </source>
</evidence>
<dbReference type="OrthoDB" id="581140at2"/>